<keyword evidence="6" id="KW-0227">DNA damage</keyword>
<comment type="similarity">
    <text evidence="3">Belongs to the SMC family. SMC6 subfamily.</text>
</comment>
<dbReference type="GO" id="GO:0000724">
    <property type="term" value="P:double-strand break repair via homologous recombination"/>
    <property type="evidence" value="ECO:0007669"/>
    <property type="project" value="TreeGrafter"/>
</dbReference>
<dbReference type="GO" id="GO:0003697">
    <property type="term" value="F:single-stranded DNA binding"/>
    <property type="evidence" value="ECO:0007669"/>
    <property type="project" value="TreeGrafter"/>
</dbReference>
<keyword evidence="9" id="KW-0233">DNA recombination</keyword>
<protein>
    <submittedName>
        <fullName evidence="13">Structural maintenance of chromosomes protein 6</fullName>
    </submittedName>
</protein>
<keyword evidence="8" id="KW-0175">Coiled coil</keyword>
<gene>
    <name evidence="13" type="ORF">L798_13015</name>
</gene>
<evidence type="ECO:0000256" key="4">
    <source>
        <dbReference type="ARBA" id="ARBA00022454"/>
    </source>
</evidence>
<dbReference type="GO" id="GO:0005524">
    <property type="term" value="F:ATP binding"/>
    <property type="evidence" value="ECO:0007669"/>
    <property type="project" value="UniProtKB-KW"/>
</dbReference>
<keyword evidence="7" id="KW-0067">ATP-binding</keyword>
<reference evidence="13 14" key="1">
    <citation type="journal article" date="2014" name="Nat. Commun.">
        <title>Molecular traces of alternative social organization in a termite genome.</title>
        <authorList>
            <person name="Terrapon N."/>
            <person name="Li C."/>
            <person name="Robertson H.M."/>
            <person name="Ji L."/>
            <person name="Meng X."/>
            <person name="Booth W."/>
            <person name="Chen Z."/>
            <person name="Childers C.P."/>
            <person name="Glastad K.M."/>
            <person name="Gokhale K."/>
            <person name="Gowin J."/>
            <person name="Gronenberg W."/>
            <person name="Hermansen R.A."/>
            <person name="Hu H."/>
            <person name="Hunt B.G."/>
            <person name="Huylmans A.K."/>
            <person name="Khalil S.M."/>
            <person name="Mitchell R.D."/>
            <person name="Munoz-Torres M.C."/>
            <person name="Mustard J.A."/>
            <person name="Pan H."/>
            <person name="Reese J.T."/>
            <person name="Scharf M.E."/>
            <person name="Sun F."/>
            <person name="Vogel H."/>
            <person name="Xiao J."/>
            <person name="Yang W."/>
            <person name="Yang Z."/>
            <person name="Yang Z."/>
            <person name="Zhou J."/>
            <person name="Zhu J."/>
            <person name="Brent C.S."/>
            <person name="Elsik C.G."/>
            <person name="Goodisman M.A."/>
            <person name="Liberles D.A."/>
            <person name="Roe R.M."/>
            <person name="Vargo E.L."/>
            <person name="Vilcinskas A."/>
            <person name="Wang J."/>
            <person name="Bornberg-Bauer E."/>
            <person name="Korb J."/>
            <person name="Zhang G."/>
            <person name="Liebig J."/>
        </authorList>
    </citation>
    <scope>NUCLEOTIDE SEQUENCE [LARGE SCALE GENOMIC DNA]</scope>
    <source>
        <tissue evidence="13">Whole organism</tissue>
    </source>
</reference>
<feature type="domain" description="Rad50/SbcC-type AAA" evidence="12">
    <location>
        <begin position="1"/>
        <end position="119"/>
    </location>
</feature>
<keyword evidence="14" id="KW-1185">Reference proteome</keyword>
<evidence type="ECO:0000313" key="14">
    <source>
        <dbReference type="Proteomes" id="UP000027135"/>
    </source>
</evidence>
<keyword evidence="4" id="KW-0158">Chromosome</keyword>
<dbReference type="PANTHER" id="PTHR19306">
    <property type="entry name" value="STRUCTURAL MAINTENANCE OF CHROMOSOMES 5,6 SMC5, SMC6"/>
    <property type="match status" value="1"/>
</dbReference>
<evidence type="ECO:0000256" key="8">
    <source>
        <dbReference type="ARBA" id="ARBA00023054"/>
    </source>
</evidence>
<evidence type="ECO:0000256" key="1">
    <source>
        <dbReference type="ARBA" id="ARBA00004123"/>
    </source>
</evidence>
<organism evidence="13 14">
    <name type="scientific">Zootermopsis nevadensis</name>
    <name type="common">Dampwood termite</name>
    <dbReference type="NCBI Taxonomy" id="136037"/>
    <lineage>
        <taxon>Eukaryota</taxon>
        <taxon>Metazoa</taxon>
        <taxon>Ecdysozoa</taxon>
        <taxon>Arthropoda</taxon>
        <taxon>Hexapoda</taxon>
        <taxon>Insecta</taxon>
        <taxon>Pterygota</taxon>
        <taxon>Neoptera</taxon>
        <taxon>Polyneoptera</taxon>
        <taxon>Dictyoptera</taxon>
        <taxon>Blattodea</taxon>
        <taxon>Blattoidea</taxon>
        <taxon>Termitoidae</taxon>
        <taxon>Termopsidae</taxon>
        <taxon>Zootermopsis</taxon>
    </lineage>
</organism>
<dbReference type="Gene3D" id="3.40.50.300">
    <property type="entry name" value="P-loop containing nucleotide triphosphate hydrolases"/>
    <property type="match status" value="1"/>
</dbReference>
<dbReference type="GO" id="GO:0005634">
    <property type="term" value="C:nucleus"/>
    <property type="evidence" value="ECO:0007669"/>
    <property type="project" value="UniProtKB-SubCell"/>
</dbReference>
<dbReference type="OMA" id="HAEIMIR"/>
<evidence type="ECO:0000256" key="2">
    <source>
        <dbReference type="ARBA" id="ARBA00004286"/>
    </source>
</evidence>
<dbReference type="GO" id="GO:0003684">
    <property type="term" value="F:damaged DNA binding"/>
    <property type="evidence" value="ECO:0007669"/>
    <property type="project" value="TreeGrafter"/>
</dbReference>
<comment type="subcellular location">
    <subcellularLocation>
        <location evidence="2">Chromosome</location>
    </subcellularLocation>
    <subcellularLocation>
        <location evidence="1">Nucleus</location>
    </subcellularLocation>
</comment>
<dbReference type="AlphaFoldDB" id="A0A067QTT7"/>
<evidence type="ECO:0000313" key="13">
    <source>
        <dbReference type="EMBL" id="KDR13223.1"/>
    </source>
</evidence>
<keyword evidence="5" id="KW-0547">Nucleotide-binding</keyword>
<evidence type="ECO:0000256" key="10">
    <source>
        <dbReference type="ARBA" id="ARBA00023204"/>
    </source>
</evidence>
<proteinExistence type="inferred from homology"/>
<dbReference type="PANTHER" id="PTHR19306:SF6">
    <property type="entry name" value="STRUCTURAL MAINTENANCE OF CHROMOSOMES PROTEIN 6"/>
    <property type="match status" value="1"/>
</dbReference>
<dbReference type="Proteomes" id="UP000027135">
    <property type="component" value="Unassembled WGS sequence"/>
</dbReference>
<dbReference type="InterPro" id="IPR027417">
    <property type="entry name" value="P-loop_NTPase"/>
</dbReference>
<dbReference type="EMBL" id="KK852960">
    <property type="protein sequence ID" value="KDR13223.1"/>
    <property type="molecule type" value="Genomic_DNA"/>
</dbReference>
<evidence type="ECO:0000256" key="11">
    <source>
        <dbReference type="ARBA" id="ARBA00023242"/>
    </source>
</evidence>
<keyword evidence="10" id="KW-0234">DNA repair</keyword>
<dbReference type="InParanoid" id="A0A067QTT7"/>
<dbReference type="SUPFAM" id="SSF52540">
    <property type="entry name" value="P-loop containing nucleoside triphosphate hydrolases"/>
    <property type="match status" value="1"/>
</dbReference>
<evidence type="ECO:0000259" key="12">
    <source>
        <dbReference type="Pfam" id="PF13476"/>
    </source>
</evidence>
<dbReference type="GO" id="GO:0035861">
    <property type="term" value="C:site of double-strand break"/>
    <property type="evidence" value="ECO:0007669"/>
    <property type="project" value="TreeGrafter"/>
</dbReference>
<evidence type="ECO:0000256" key="9">
    <source>
        <dbReference type="ARBA" id="ARBA00023172"/>
    </source>
</evidence>
<dbReference type="GO" id="GO:0016887">
    <property type="term" value="F:ATP hydrolysis activity"/>
    <property type="evidence" value="ECO:0007669"/>
    <property type="project" value="InterPro"/>
</dbReference>
<dbReference type="Pfam" id="PF13476">
    <property type="entry name" value="AAA_23"/>
    <property type="match status" value="1"/>
</dbReference>
<evidence type="ECO:0000256" key="3">
    <source>
        <dbReference type="ARBA" id="ARBA00006793"/>
    </source>
</evidence>
<evidence type="ECO:0000256" key="5">
    <source>
        <dbReference type="ARBA" id="ARBA00022741"/>
    </source>
</evidence>
<sequence length="127" mass="14353">MKDFMCHSSLEVRLNPRGNFIVGRNVSGKTAIIAALVLGLGGNPRAIKRHTTLQEFIKKGKDTATIEITLKNTGHLNYEREQYGDHIIVRRCFNATGRSTYEIKSEEGEFISRKEEELDKIVSAFNI</sequence>
<dbReference type="STRING" id="136037.A0A067QTT7"/>
<name>A0A067QTT7_ZOONE</name>
<evidence type="ECO:0000256" key="6">
    <source>
        <dbReference type="ARBA" id="ARBA00022763"/>
    </source>
</evidence>
<dbReference type="eggNOG" id="KOG0250">
    <property type="taxonomic scope" value="Eukaryota"/>
</dbReference>
<accession>A0A067QTT7</accession>
<keyword evidence="11" id="KW-0539">Nucleus</keyword>
<dbReference type="GO" id="GO:0030915">
    <property type="term" value="C:Smc5-Smc6 complex"/>
    <property type="evidence" value="ECO:0007669"/>
    <property type="project" value="TreeGrafter"/>
</dbReference>
<dbReference type="InterPro" id="IPR038729">
    <property type="entry name" value="Rad50/SbcC_AAA"/>
</dbReference>
<evidence type="ECO:0000256" key="7">
    <source>
        <dbReference type="ARBA" id="ARBA00022840"/>
    </source>
</evidence>